<dbReference type="EMBL" id="JAIWYP010000010">
    <property type="protein sequence ID" value="KAH3755804.1"/>
    <property type="molecule type" value="Genomic_DNA"/>
</dbReference>
<dbReference type="AlphaFoldDB" id="A0A9D4DUA6"/>
<evidence type="ECO:0000313" key="3">
    <source>
        <dbReference type="Proteomes" id="UP000828390"/>
    </source>
</evidence>
<dbReference type="EMBL" id="JAIWYP010000008">
    <property type="protein sequence ID" value="KAH3786271.1"/>
    <property type="molecule type" value="Genomic_DNA"/>
</dbReference>
<reference evidence="1" key="1">
    <citation type="journal article" date="2019" name="bioRxiv">
        <title>The Genome of the Zebra Mussel, Dreissena polymorpha: A Resource for Invasive Species Research.</title>
        <authorList>
            <person name="McCartney M.A."/>
            <person name="Auch B."/>
            <person name="Kono T."/>
            <person name="Mallez S."/>
            <person name="Zhang Y."/>
            <person name="Obille A."/>
            <person name="Becker A."/>
            <person name="Abrahante J.E."/>
            <person name="Garbe J."/>
            <person name="Badalamenti J.P."/>
            <person name="Herman A."/>
            <person name="Mangelson H."/>
            <person name="Liachko I."/>
            <person name="Sullivan S."/>
            <person name="Sone E.D."/>
            <person name="Koren S."/>
            <person name="Silverstein K.A.T."/>
            <person name="Beckman K.B."/>
            <person name="Gohl D.M."/>
        </authorList>
    </citation>
    <scope>NUCLEOTIDE SEQUENCE</scope>
    <source>
        <strain evidence="1">Duluth1</strain>
        <tissue evidence="1">Whole animal</tissue>
    </source>
</reference>
<dbReference type="Proteomes" id="UP000828390">
    <property type="component" value="Unassembled WGS sequence"/>
</dbReference>
<gene>
    <name evidence="2" type="ORF">DPMN_164377</name>
    <name evidence="1" type="ORF">DPMN_190503</name>
</gene>
<evidence type="ECO:0000313" key="2">
    <source>
        <dbReference type="EMBL" id="KAH3786271.1"/>
    </source>
</evidence>
<organism evidence="1 3">
    <name type="scientific">Dreissena polymorpha</name>
    <name type="common">Zebra mussel</name>
    <name type="synonym">Mytilus polymorpha</name>
    <dbReference type="NCBI Taxonomy" id="45954"/>
    <lineage>
        <taxon>Eukaryota</taxon>
        <taxon>Metazoa</taxon>
        <taxon>Spiralia</taxon>
        <taxon>Lophotrochozoa</taxon>
        <taxon>Mollusca</taxon>
        <taxon>Bivalvia</taxon>
        <taxon>Autobranchia</taxon>
        <taxon>Heteroconchia</taxon>
        <taxon>Euheterodonta</taxon>
        <taxon>Imparidentia</taxon>
        <taxon>Neoheterodontei</taxon>
        <taxon>Myida</taxon>
        <taxon>Dreissenoidea</taxon>
        <taxon>Dreissenidae</taxon>
        <taxon>Dreissena</taxon>
    </lineage>
</organism>
<accession>A0A9D4DUA6</accession>
<comment type="caution">
    <text evidence="1">The sequence shown here is derived from an EMBL/GenBank/DDBJ whole genome shotgun (WGS) entry which is preliminary data.</text>
</comment>
<name>A0A9D4DUA6_DREPO</name>
<proteinExistence type="predicted"/>
<reference evidence="1" key="2">
    <citation type="submission" date="2020-11" db="EMBL/GenBank/DDBJ databases">
        <authorList>
            <person name="McCartney M.A."/>
            <person name="Auch B."/>
            <person name="Kono T."/>
            <person name="Mallez S."/>
            <person name="Becker A."/>
            <person name="Gohl D.M."/>
            <person name="Silverstein K.A.T."/>
            <person name="Koren S."/>
            <person name="Bechman K.B."/>
            <person name="Herman A."/>
            <person name="Abrahante J.E."/>
            <person name="Garbe J."/>
        </authorList>
    </citation>
    <scope>NUCLEOTIDE SEQUENCE</scope>
    <source>
        <strain evidence="1">Duluth1</strain>
        <tissue evidence="1">Whole animal</tissue>
    </source>
</reference>
<keyword evidence="3" id="KW-1185">Reference proteome</keyword>
<protein>
    <submittedName>
        <fullName evidence="1">Uncharacterized protein</fullName>
    </submittedName>
</protein>
<sequence>MCPGISDDLLTTDDATKTTIIDGELIRLNIYIAALQETIPQGRELHFLLEGEGART</sequence>
<evidence type="ECO:0000313" key="1">
    <source>
        <dbReference type="EMBL" id="KAH3755804.1"/>
    </source>
</evidence>